<dbReference type="SMART" id="SM00740">
    <property type="entry name" value="PASTA"/>
    <property type="match status" value="2"/>
</dbReference>
<evidence type="ECO:0000256" key="1">
    <source>
        <dbReference type="ARBA" id="ARBA00004162"/>
    </source>
</evidence>
<dbReference type="InterPro" id="IPR005311">
    <property type="entry name" value="PBP_dimer"/>
</dbReference>
<keyword evidence="3 4" id="KW-0472">Membrane</keyword>
<comment type="caution">
    <text evidence="6">The sequence shown here is derived from an EMBL/GenBank/DDBJ whole genome shotgun (WGS) entry which is preliminary data.</text>
</comment>
<dbReference type="RefSeq" id="WP_204784706.1">
    <property type="nucleotide sequence ID" value="NZ_CALVGD010000099.1"/>
</dbReference>
<dbReference type="PROSITE" id="PS51178">
    <property type="entry name" value="PASTA"/>
    <property type="match status" value="2"/>
</dbReference>
<comment type="similarity">
    <text evidence="2">Belongs to the transpeptidase family.</text>
</comment>
<reference evidence="6 7" key="1">
    <citation type="journal article" date="2021" name="Sci. Rep.">
        <title>The distribution of antibiotic resistance genes in chicken gut microbiota commensals.</title>
        <authorList>
            <person name="Juricova H."/>
            <person name="Matiasovicova J."/>
            <person name="Kubasova T."/>
            <person name="Cejkova D."/>
            <person name="Rychlik I."/>
        </authorList>
    </citation>
    <scope>NUCLEOTIDE SEQUENCE [LARGE SCALE GENOMIC DNA]</scope>
    <source>
        <strain evidence="6 7">An574</strain>
    </source>
</reference>
<dbReference type="Gene3D" id="3.30.70.2110">
    <property type="match status" value="1"/>
</dbReference>
<name>A0ABS2GYG9_9LACO</name>
<evidence type="ECO:0000313" key="7">
    <source>
        <dbReference type="Proteomes" id="UP000785625"/>
    </source>
</evidence>
<dbReference type="Pfam" id="PF03793">
    <property type="entry name" value="PASTA"/>
    <property type="match status" value="2"/>
</dbReference>
<dbReference type="Pfam" id="PF00905">
    <property type="entry name" value="Transpeptidase"/>
    <property type="match status" value="1"/>
</dbReference>
<protein>
    <submittedName>
        <fullName evidence="6">Penicillin-binding protein</fullName>
    </submittedName>
</protein>
<dbReference type="InterPro" id="IPR050515">
    <property type="entry name" value="Beta-lactam/transpept"/>
</dbReference>
<keyword evidence="4" id="KW-0812">Transmembrane</keyword>
<dbReference type="Gene3D" id="3.90.1310.10">
    <property type="entry name" value="Penicillin-binding protein 2a (Domain 2)"/>
    <property type="match status" value="1"/>
</dbReference>
<dbReference type="InterPro" id="IPR036138">
    <property type="entry name" value="PBP_dimer_sf"/>
</dbReference>
<keyword evidence="4" id="KW-1133">Transmembrane helix</keyword>
<comment type="subcellular location">
    <subcellularLocation>
        <location evidence="1">Cell membrane</location>
        <topology evidence="1">Single-pass membrane protein</topology>
    </subcellularLocation>
</comment>
<dbReference type="CDD" id="cd06575">
    <property type="entry name" value="PASTA_Pbp2x-like_2"/>
    <property type="match status" value="1"/>
</dbReference>
<feature type="transmembrane region" description="Helical" evidence="4">
    <location>
        <begin position="26"/>
        <end position="47"/>
    </location>
</feature>
<dbReference type="PANTHER" id="PTHR30627:SF26">
    <property type="entry name" value="PENICILLIN-BINDING PROTEIN 2B"/>
    <property type="match status" value="1"/>
</dbReference>
<dbReference type="Gene3D" id="2.20.70.70">
    <property type="match status" value="1"/>
</dbReference>
<dbReference type="PANTHER" id="PTHR30627">
    <property type="entry name" value="PEPTIDOGLYCAN D,D-TRANSPEPTIDASE"/>
    <property type="match status" value="1"/>
</dbReference>
<feature type="domain" description="PASTA" evidence="5">
    <location>
        <begin position="660"/>
        <end position="716"/>
    </location>
</feature>
<dbReference type="InterPro" id="IPR001460">
    <property type="entry name" value="PCN-bd_Tpept"/>
</dbReference>
<dbReference type="CDD" id="cd06576">
    <property type="entry name" value="PASTA_Pbp2x-like_1"/>
    <property type="match status" value="1"/>
</dbReference>
<feature type="domain" description="PASTA" evidence="5">
    <location>
        <begin position="597"/>
        <end position="659"/>
    </location>
</feature>
<dbReference type="SUPFAM" id="SSF56601">
    <property type="entry name" value="beta-lactamase/transpeptidase-like"/>
    <property type="match status" value="1"/>
</dbReference>
<gene>
    <name evidence="6" type="ORF">H5975_02240</name>
</gene>
<evidence type="ECO:0000256" key="4">
    <source>
        <dbReference type="SAM" id="Phobius"/>
    </source>
</evidence>
<keyword evidence="7" id="KW-1185">Reference proteome</keyword>
<dbReference type="InterPro" id="IPR012338">
    <property type="entry name" value="Beta-lactam/transpept-like"/>
</dbReference>
<dbReference type="SUPFAM" id="SSF56519">
    <property type="entry name" value="Penicillin binding protein dimerisation domain"/>
    <property type="match status" value="1"/>
</dbReference>
<organism evidence="6 7">
    <name type="scientific">Limosilactobacillus coleohominis</name>
    <dbReference type="NCBI Taxonomy" id="181675"/>
    <lineage>
        <taxon>Bacteria</taxon>
        <taxon>Bacillati</taxon>
        <taxon>Bacillota</taxon>
        <taxon>Bacilli</taxon>
        <taxon>Lactobacillales</taxon>
        <taxon>Lactobacillaceae</taxon>
        <taxon>Limosilactobacillus</taxon>
    </lineage>
</organism>
<dbReference type="Gene3D" id="3.40.710.10">
    <property type="entry name" value="DD-peptidase/beta-lactamase superfamily"/>
    <property type="match status" value="1"/>
</dbReference>
<evidence type="ECO:0000256" key="3">
    <source>
        <dbReference type="ARBA" id="ARBA00023136"/>
    </source>
</evidence>
<evidence type="ECO:0000256" key="2">
    <source>
        <dbReference type="ARBA" id="ARBA00007171"/>
    </source>
</evidence>
<dbReference type="InterPro" id="IPR005543">
    <property type="entry name" value="PASTA_dom"/>
</dbReference>
<sequence length="717" mass="78826">MEPTDKKQRTINNNSGQRNHKQFGKWLCMVVAGLFLLFIARFAYIAVIKDVKNHDLAAAAQQRYTQSRIIPAQRGNIYDADGNVLARDTSKYTVYAVLDKNEKSVKGKPLYVTNKKRTARILAHYLDMPEKKVYKILTPKKKLYQVQFGTAGSNISVSKMEEIKAQKLPGINFIKTPARQYPEGEFARQLLGSTAVKTNKKTGQSRLVGQIGLESYFNKQLSGKDGYKKSQNDVYGYRLSDSPQAGKSAKNGDNVTLTLNNNVQHQLENLVTSADKSTKPASITAVVMEAKTGKIVAATQRPTMNSKNPSWTNALIQDTYEPGSTMKVMALASAIDSGHFNPNGTYKSGTWEMEGGKITDWNTSGWGNITFKEAFYRSSNVGFAHIEQNMGAKTWMKYLKSFGFLKPTKVYGMSGESSGTTTFRGVLEQANTSFGQGITVNTMQMMQAFSAVANNGKMMRPYIVDKVTNSQNKTVKNVHPKQVGKPISAASAKETRKYMEGVIYNKVGTGQLYKVKGYRIAGKTGTAQIGGANGYEQGSNNYIYSFVGLAPAKNPKYIIYITMRKPTTSNGPAEKTISSITTPIIKTLLDKQTTRSTKQQGVTRVPNVVGASAKSAQNQLNGKHLQVTVLGDGKKVKKQSIAPGTDSMINNRIILVTNGKVKMPNISGWSQSDVSQLTQMLNLKLDSSGSGFVKSQSIKENTEVRSGQQLKVNFEEK</sequence>
<dbReference type="Proteomes" id="UP000785625">
    <property type="component" value="Unassembled WGS sequence"/>
</dbReference>
<accession>A0ABS2GYG9</accession>
<evidence type="ECO:0000259" key="5">
    <source>
        <dbReference type="PROSITE" id="PS51178"/>
    </source>
</evidence>
<evidence type="ECO:0000313" key="6">
    <source>
        <dbReference type="EMBL" id="MBM6940319.1"/>
    </source>
</evidence>
<proteinExistence type="inferred from homology"/>
<dbReference type="SUPFAM" id="SSF54184">
    <property type="entry name" value="Penicillin-binding protein 2x (pbp-2x), c-terminal domain"/>
    <property type="match status" value="2"/>
</dbReference>
<dbReference type="Pfam" id="PF03717">
    <property type="entry name" value="PBP_dimer"/>
    <property type="match status" value="1"/>
</dbReference>
<dbReference type="EMBL" id="JACJKU010000012">
    <property type="protein sequence ID" value="MBM6940319.1"/>
    <property type="molecule type" value="Genomic_DNA"/>
</dbReference>